<feature type="domain" description="HTH lysR-type" evidence="5">
    <location>
        <begin position="21"/>
        <end position="73"/>
    </location>
</feature>
<dbReference type="Pfam" id="PF03466">
    <property type="entry name" value="LysR_substrate"/>
    <property type="match status" value="1"/>
</dbReference>
<dbReference type="Gene3D" id="3.40.190.290">
    <property type="match status" value="1"/>
</dbReference>
<reference evidence="7 8" key="1">
    <citation type="submission" date="2019-02" db="EMBL/GenBank/DDBJ databases">
        <title>Complete Genome Sequence and Methylome Analysis of Sphaerotilus natans subsp. sulfidivorans D-507.</title>
        <authorList>
            <person name="Fomenkov A."/>
            <person name="Gridneva E."/>
            <person name="Smolyakov D."/>
            <person name="Dubinina G."/>
            <person name="Vincze T."/>
            <person name="Grabovich M."/>
            <person name="Roberts R.J."/>
        </authorList>
    </citation>
    <scope>NUCLEOTIDE SEQUENCE [LARGE SCALE GENOMIC DNA]</scope>
    <source>
        <strain evidence="7 8">D-507</strain>
    </source>
</reference>
<evidence type="ECO:0000313" key="7">
    <source>
        <dbReference type="EMBL" id="QEM99573.1"/>
    </source>
</evidence>
<keyword evidence="3 6" id="KW-0238">DNA-binding</keyword>
<dbReference type="Proteomes" id="UP001549111">
    <property type="component" value="Unassembled WGS sequence"/>
</dbReference>
<dbReference type="AlphaFoldDB" id="A0A5C1PYY7"/>
<dbReference type="EMBL" id="CP035708">
    <property type="protein sequence ID" value="QEM99573.1"/>
    <property type="molecule type" value="Genomic_DNA"/>
</dbReference>
<keyword evidence="2" id="KW-0805">Transcription regulation</keyword>
<dbReference type="InterPro" id="IPR005119">
    <property type="entry name" value="LysR_subst-bd"/>
</dbReference>
<dbReference type="InterPro" id="IPR000847">
    <property type="entry name" value="LysR_HTH_N"/>
</dbReference>
<dbReference type="SUPFAM" id="SSF46785">
    <property type="entry name" value="Winged helix' DNA-binding domain"/>
    <property type="match status" value="1"/>
</dbReference>
<evidence type="ECO:0000313" key="9">
    <source>
        <dbReference type="Proteomes" id="UP001549111"/>
    </source>
</evidence>
<protein>
    <submittedName>
        <fullName evidence="6">DNA-binding transcriptional LysR family regulator</fullName>
    </submittedName>
    <submittedName>
        <fullName evidence="7">LysR family transcriptional regulator</fullName>
    </submittedName>
</protein>
<evidence type="ECO:0000313" key="6">
    <source>
        <dbReference type="EMBL" id="MET3603902.1"/>
    </source>
</evidence>
<evidence type="ECO:0000259" key="5">
    <source>
        <dbReference type="PROSITE" id="PS50931"/>
    </source>
</evidence>
<dbReference type="GO" id="GO:0043565">
    <property type="term" value="F:sequence-specific DNA binding"/>
    <property type="evidence" value="ECO:0007669"/>
    <property type="project" value="TreeGrafter"/>
</dbReference>
<dbReference type="SUPFAM" id="SSF53850">
    <property type="entry name" value="Periplasmic binding protein-like II"/>
    <property type="match status" value="1"/>
</dbReference>
<dbReference type="InterPro" id="IPR058163">
    <property type="entry name" value="LysR-type_TF_proteobact-type"/>
</dbReference>
<dbReference type="PANTHER" id="PTHR30537:SF5">
    <property type="entry name" value="HTH-TYPE TRANSCRIPTIONAL ACTIVATOR TTDR-RELATED"/>
    <property type="match status" value="1"/>
</dbReference>
<dbReference type="RefSeq" id="WP_149502341.1">
    <property type="nucleotide sequence ID" value="NZ_CP035708.1"/>
</dbReference>
<dbReference type="InterPro" id="IPR036388">
    <property type="entry name" value="WH-like_DNA-bd_sf"/>
</dbReference>
<keyword evidence="4" id="KW-0804">Transcription</keyword>
<evidence type="ECO:0000256" key="3">
    <source>
        <dbReference type="ARBA" id="ARBA00023125"/>
    </source>
</evidence>
<dbReference type="Proteomes" id="UP000323522">
    <property type="component" value="Chromosome"/>
</dbReference>
<dbReference type="Pfam" id="PF00126">
    <property type="entry name" value="HTH_1"/>
    <property type="match status" value="1"/>
</dbReference>
<evidence type="ECO:0000256" key="4">
    <source>
        <dbReference type="ARBA" id="ARBA00023163"/>
    </source>
</evidence>
<sequence length="327" mass="35593">MTSRPAPPSADLLRGSQADELSALLALRAHGSLAGAARQLQRHPSVLSRRLDALERRLGVRLVERSTRRLRFTEAGQQLADRLGEASRLIADAQAEAARGAAEVRGRLRLALPAAMGRRLLGPMIAEFALAHPQISLEVHHAERRVDLIDEGFDAAIRIGTLDDSRLTALKLHEHRRLLCAAPTYLARRGRPQDPDDLASHNLLGFTGLDSHPHWRLRRDGQLRVVTVRGSLSGNDNEALLGAACLGVGVLIAGDWLVAPHLAGGSLEPVLPDWQPEGDGAIHLVRPSARFTSAAMEAFRQWSLDWFSRTPWLPSLAPHPPSSCALP</sequence>
<accession>A0A5C1PYY7</accession>
<dbReference type="PANTHER" id="PTHR30537">
    <property type="entry name" value="HTH-TYPE TRANSCRIPTIONAL REGULATOR"/>
    <property type="match status" value="1"/>
</dbReference>
<evidence type="ECO:0000313" key="8">
    <source>
        <dbReference type="Proteomes" id="UP000323522"/>
    </source>
</evidence>
<dbReference type="GO" id="GO:0003700">
    <property type="term" value="F:DNA-binding transcription factor activity"/>
    <property type="evidence" value="ECO:0007669"/>
    <property type="project" value="InterPro"/>
</dbReference>
<dbReference type="EMBL" id="JBEPLS010000005">
    <property type="protein sequence ID" value="MET3603902.1"/>
    <property type="molecule type" value="Genomic_DNA"/>
</dbReference>
<dbReference type="KEGG" id="snn:EWH46_01465"/>
<dbReference type="InterPro" id="IPR036390">
    <property type="entry name" value="WH_DNA-bd_sf"/>
</dbReference>
<dbReference type="PROSITE" id="PS50931">
    <property type="entry name" value="HTH_LYSR"/>
    <property type="match status" value="1"/>
</dbReference>
<comment type="similarity">
    <text evidence="1">Belongs to the LysR transcriptional regulatory family.</text>
</comment>
<dbReference type="Gene3D" id="1.10.10.10">
    <property type="entry name" value="Winged helix-like DNA-binding domain superfamily/Winged helix DNA-binding domain"/>
    <property type="match status" value="1"/>
</dbReference>
<evidence type="ECO:0000256" key="1">
    <source>
        <dbReference type="ARBA" id="ARBA00009437"/>
    </source>
</evidence>
<gene>
    <name evidence="6" type="ORF">ABIC99_001715</name>
    <name evidence="7" type="ORF">EWH46_01465</name>
</gene>
<dbReference type="OrthoDB" id="8928056at2"/>
<organism evidence="7 8">
    <name type="scientific">Sphaerotilus sulfidivorans</name>
    <dbReference type="NCBI Taxonomy" id="639200"/>
    <lineage>
        <taxon>Bacteria</taxon>
        <taxon>Pseudomonadati</taxon>
        <taxon>Pseudomonadota</taxon>
        <taxon>Betaproteobacteria</taxon>
        <taxon>Burkholderiales</taxon>
        <taxon>Sphaerotilaceae</taxon>
        <taxon>Sphaerotilus</taxon>
    </lineage>
</organism>
<evidence type="ECO:0000256" key="2">
    <source>
        <dbReference type="ARBA" id="ARBA00023015"/>
    </source>
</evidence>
<name>A0A5C1PYY7_9BURK</name>
<dbReference type="CDD" id="cd08422">
    <property type="entry name" value="PBP2_CrgA_like"/>
    <property type="match status" value="1"/>
</dbReference>
<keyword evidence="9" id="KW-1185">Reference proteome</keyword>
<dbReference type="GO" id="GO:0006351">
    <property type="term" value="P:DNA-templated transcription"/>
    <property type="evidence" value="ECO:0007669"/>
    <property type="project" value="TreeGrafter"/>
</dbReference>
<reference evidence="6 9" key="2">
    <citation type="submission" date="2024-06" db="EMBL/GenBank/DDBJ databases">
        <title>Genomic Encyclopedia of Type Strains, Phase IV (KMG-IV): sequencing the most valuable type-strain genomes for metagenomic binning, comparative biology and taxonomic classification.</title>
        <authorList>
            <person name="Goeker M."/>
        </authorList>
    </citation>
    <scope>NUCLEOTIDE SEQUENCE [LARGE SCALE GENOMIC DNA]</scope>
    <source>
        <strain evidence="6 9">D-501</strain>
    </source>
</reference>
<proteinExistence type="inferred from homology"/>